<keyword evidence="1" id="KW-0472">Membrane</keyword>
<keyword evidence="3" id="KW-1185">Reference proteome</keyword>
<comment type="caution">
    <text evidence="2">The sequence shown here is derived from an EMBL/GenBank/DDBJ whole genome shotgun (WGS) entry which is preliminary data.</text>
</comment>
<proteinExistence type="predicted"/>
<organism evidence="2 3">
    <name type="scientific">Dreissena polymorpha</name>
    <name type="common">Zebra mussel</name>
    <name type="synonym">Mytilus polymorpha</name>
    <dbReference type="NCBI Taxonomy" id="45954"/>
    <lineage>
        <taxon>Eukaryota</taxon>
        <taxon>Metazoa</taxon>
        <taxon>Spiralia</taxon>
        <taxon>Lophotrochozoa</taxon>
        <taxon>Mollusca</taxon>
        <taxon>Bivalvia</taxon>
        <taxon>Autobranchia</taxon>
        <taxon>Heteroconchia</taxon>
        <taxon>Euheterodonta</taxon>
        <taxon>Imparidentia</taxon>
        <taxon>Neoheterodontei</taxon>
        <taxon>Myida</taxon>
        <taxon>Dreissenoidea</taxon>
        <taxon>Dreissenidae</taxon>
        <taxon>Dreissena</taxon>
    </lineage>
</organism>
<sequence>MRTYYVDANYDDDIGEHIMMTHLMMMMFIIMMMVILMMTYMSLMNYDNNDADDDDDDEDFDMSTVHDFFRSLPEIVVSCTTSMKRQLCAEIGQGEGQASPKQVQLENITVIFYRSKLLVVEWIF</sequence>
<dbReference type="EMBL" id="JAIWYP010000003">
    <property type="protein sequence ID" value="KAH3854700.1"/>
    <property type="molecule type" value="Genomic_DNA"/>
</dbReference>
<evidence type="ECO:0000313" key="3">
    <source>
        <dbReference type="Proteomes" id="UP000828390"/>
    </source>
</evidence>
<keyword evidence="1" id="KW-0812">Transmembrane</keyword>
<name>A0A9D4R674_DREPO</name>
<reference evidence="2" key="2">
    <citation type="submission" date="2020-11" db="EMBL/GenBank/DDBJ databases">
        <authorList>
            <person name="McCartney M.A."/>
            <person name="Auch B."/>
            <person name="Kono T."/>
            <person name="Mallez S."/>
            <person name="Becker A."/>
            <person name="Gohl D.M."/>
            <person name="Silverstein K.A.T."/>
            <person name="Koren S."/>
            <person name="Bechman K.B."/>
            <person name="Herman A."/>
            <person name="Abrahante J.E."/>
            <person name="Garbe J."/>
        </authorList>
    </citation>
    <scope>NUCLEOTIDE SEQUENCE</scope>
    <source>
        <strain evidence="2">Duluth1</strain>
        <tissue evidence="2">Whole animal</tissue>
    </source>
</reference>
<gene>
    <name evidence="2" type="ORF">DPMN_097248</name>
</gene>
<keyword evidence="1" id="KW-1133">Transmembrane helix</keyword>
<dbReference type="AlphaFoldDB" id="A0A9D4R674"/>
<accession>A0A9D4R674</accession>
<dbReference type="Proteomes" id="UP000828390">
    <property type="component" value="Unassembled WGS sequence"/>
</dbReference>
<evidence type="ECO:0000313" key="2">
    <source>
        <dbReference type="EMBL" id="KAH3854700.1"/>
    </source>
</evidence>
<protein>
    <submittedName>
        <fullName evidence="2">Uncharacterized protein</fullName>
    </submittedName>
</protein>
<reference evidence="2" key="1">
    <citation type="journal article" date="2019" name="bioRxiv">
        <title>The Genome of the Zebra Mussel, Dreissena polymorpha: A Resource for Invasive Species Research.</title>
        <authorList>
            <person name="McCartney M.A."/>
            <person name="Auch B."/>
            <person name="Kono T."/>
            <person name="Mallez S."/>
            <person name="Zhang Y."/>
            <person name="Obille A."/>
            <person name="Becker A."/>
            <person name="Abrahante J.E."/>
            <person name="Garbe J."/>
            <person name="Badalamenti J.P."/>
            <person name="Herman A."/>
            <person name="Mangelson H."/>
            <person name="Liachko I."/>
            <person name="Sullivan S."/>
            <person name="Sone E.D."/>
            <person name="Koren S."/>
            <person name="Silverstein K.A.T."/>
            <person name="Beckman K.B."/>
            <person name="Gohl D.M."/>
        </authorList>
    </citation>
    <scope>NUCLEOTIDE SEQUENCE</scope>
    <source>
        <strain evidence="2">Duluth1</strain>
        <tissue evidence="2">Whole animal</tissue>
    </source>
</reference>
<evidence type="ECO:0000256" key="1">
    <source>
        <dbReference type="SAM" id="Phobius"/>
    </source>
</evidence>
<feature type="transmembrane region" description="Helical" evidence="1">
    <location>
        <begin position="20"/>
        <end position="40"/>
    </location>
</feature>